<name>U5DQC8_9CHRO</name>
<reference evidence="1 2" key="1">
    <citation type="submission" date="2013-05" db="EMBL/GenBank/DDBJ databases">
        <title>Draft genome sequence of Rubidibacter lacunae KORDI 51-2.</title>
        <authorList>
            <person name="Choi D.H."/>
            <person name="Noh J.H."/>
            <person name="Kwon K.-K."/>
            <person name="Lee J.-H."/>
            <person name="Ryu J.-Y."/>
        </authorList>
    </citation>
    <scope>NUCLEOTIDE SEQUENCE [LARGE SCALE GENOMIC DNA]</scope>
    <source>
        <strain evidence="1 2">KORDI 51-2</strain>
    </source>
</reference>
<gene>
    <name evidence="1" type="ORF">KR51_00014270</name>
</gene>
<evidence type="ECO:0000313" key="1">
    <source>
        <dbReference type="EMBL" id="ERN41895.1"/>
    </source>
</evidence>
<proteinExistence type="predicted"/>
<dbReference type="RefSeq" id="WP_022606024.1">
    <property type="nucleotide sequence ID" value="NZ_ASSJ01000036.1"/>
</dbReference>
<keyword evidence="2" id="KW-1185">Reference proteome</keyword>
<comment type="caution">
    <text evidence="1">The sequence shown here is derived from an EMBL/GenBank/DDBJ whole genome shotgun (WGS) entry which is preliminary data.</text>
</comment>
<dbReference type="EMBL" id="ASSJ01000036">
    <property type="protein sequence ID" value="ERN41895.1"/>
    <property type="molecule type" value="Genomic_DNA"/>
</dbReference>
<evidence type="ECO:0000313" key="2">
    <source>
        <dbReference type="Proteomes" id="UP000016960"/>
    </source>
</evidence>
<accession>U5DQC8</accession>
<organism evidence="1 2">
    <name type="scientific">Rubidibacter lacunae KORDI 51-2</name>
    <dbReference type="NCBI Taxonomy" id="582515"/>
    <lineage>
        <taxon>Bacteria</taxon>
        <taxon>Bacillati</taxon>
        <taxon>Cyanobacteriota</taxon>
        <taxon>Cyanophyceae</taxon>
        <taxon>Oscillatoriophycideae</taxon>
        <taxon>Chroococcales</taxon>
        <taxon>Aphanothecaceae</taxon>
        <taxon>Rubidibacter</taxon>
    </lineage>
</organism>
<protein>
    <submittedName>
        <fullName evidence="1">Uncharacterized protein</fullName>
    </submittedName>
</protein>
<dbReference type="Proteomes" id="UP000016960">
    <property type="component" value="Unassembled WGS sequence"/>
</dbReference>
<dbReference type="AlphaFoldDB" id="U5DQC8"/>
<sequence length="82" mass="8927">MLFLRGETEIMAGMATLRVQIETGPQPNISGMQFLNVMGARAVATRSRRGSLLQASISGIASSAAVPFGYLPHHLQDTHKFW</sequence>
<dbReference type="InParanoid" id="U5DQC8"/>